<dbReference type="Gene3D" id="3.40.430.10">
    <property type="entry name" value="Dihydrofolate Reductase, subunit A"/>
    <property type="match status" value="1"/>
</dbReference>
<evidence type="ECO:0000313" key="2">
    <source>
        <dbReference type="EMBL" id="RCA11178.1"/>
    </source>
</evidence>
<comment type="caution">
    <text evidence="2">The sequence shown here is derived from an EMBL/GenBank/DDBJ whole genome shotgun (WGS) entry which is preliminary data.</text>
</comment>
<organism evidence="2 3">
    <name type="scientific">Enterococcus durans</name>
    <dbReference type="NCBI Taxonomy" id="53345"/>
    <lineage>
        <taxon>Bacteria</taxon>
        <taxon>Bacillati</taxon>
        <taxon>Bacillota</taxon>
        <taxon>Bacilli</taxon>
        <taxon>Lactobacillales</taxon>
        <taxon>Enterococcaceae</taxon>
        <taxon>Enterococcus</taxon>
    </lineage>
</organism>
<gene>
    <name evidence="2" type="ORF">EA71_01933</name>
</gene>
<dbReference type="AlphaFoldDB" id="A0A367CFE2"/>
<dbReference type="InterPro" id="IPR050765">
    <property type="entry name" value="Riboflavin_Biosynth_HTPR"/>
</dbReference>
<dbReference type="PANTHER" id="PTHR38011:SF11">
    <property type="entry name" value="2,5-DIAMINO-6-RIBOSYLAMINO-4(3H)-PYRIMIDINONE 5'-PHOSPHATE REDUCTASE"/>
    <property type="match status" value="1"/>
</dbReference>
<dbReference type="InterPro" id="IPR024072">
    <property type="entry name" value="DHFR-like_dom_sf"/>
</dbReference>
<protein>
    <submittedName>
        <fullName evidence="2">Dihydrofolate reductase</fullName>
    </submittedName>
</protein>
<reference evidence="2 3" key="1">
    <citation type="submission" date="2015-06" db="EMBL/GenBank/DDBJ databases">
        <title>The Genome Sequence of Enterococcus durans 4EA1.</title>
        <authorList>
            <consortium name="The Broad Institute Genomics Platform"/>
            <consortium name="The Broad Institute Genome Sequencing Center for Infectious Disease"/>
            <person name="Earl A.M."/>
            <person name="Van Tyne D."/>
            <person name="Lebreton F."/>
            <person name="Saavedra J.T."/>
            <person name="Gilmore M.S."/>
            <person name="Manson Mcguire A."/>
            <person name="Clock S."/>
            <person name="Crupain M."/>
            <person name="Rangan U."/>
            <person name="Young S."/>
            <person name="Abouelleil A."/>
            <person name="Cao P."/>
            <person name="Chapman S.B."/>
            <person name="Griggs A."/>
            <person name="Priest M."/>
            <person name="Shea T."/>
            <person name="Wortman J."/>
            <person name="Nusbaum C."/>
            <person name="Birren B."/>
        </authorList>
    </citation>
    <scope>NUCLEOTIDE SEQUENCE [LARGE SCALE GENOMIC DNA]</scope>
    <source>
        <strain evidence="2 3">4EA1</strain>
    </source>
</reference>
<sequence length="174" mass="19925">MGRILFYGAVSLDGYLATKEDSLQWLFDTPTGIGTSYEAFYKQIDVTVMGRRTYEEAKKYLETDALYPDKRNIVFSSNKELKLEDATVVHDDPVGVVEQLKNNPDTTVWVVGGGTLLRPLIEHQLIDEWYIQIAPVLLGNGIRLFQEGKYDERLKLTDSQRFGGFIELHYIKNQ</sequence>
<dbReference type="GO" id="GO:0009231">
    <property type="term" value="P:riboflavin biosynthetic process"/>
    <property type="evidence" value="ECO:0007669"/>
    <property type="project" value="InterPro"/>
</dbReference>
<dbReference type="Proteomes" id="UP000252797">
    <property type="component" value="Unassembled WGS sequence"/>
</dbReference>
<dbReference type="InterPro" id="IPR002734">
    <property type="entry name" value="RibDG_C"/>
</dbReference>
<dbReference type="Pfam" id="PF01872">
    <property type="entry name" value="RibD_C"/>
    <property type="match status" value="1"/>
</dbReference>
<proteinExistence type="predicted"/>
<dbReference type="PANTHER" id="PTHR38011">
    <property type="entry name" value="DIHYDROFOLATE REDUCTASE FAMILY PROTEIN (AFU_ORTHOLOGUE AFUA_8G06820)"/>
    <property type="match status" value="1"/>
</dbReference>
<dbReference type="GO" id="GO:0008703">
    <property type="term" value="F:5-amino-6-(5-phosphoribosylamino)uracil reductase activity"/>
    <property type="evidence" value="ECO:0007669"/>
    <property type="project" value="InterPro"/>
</dbReference>
<dbReference type="SUPFAM" id="SSF53597">
    <property type="entry name" value="Dihydrofolate reductase-like"/>
    <property type="match status" value="1"/>
</dbReference>
<name>A0A367CFE2_9ENTE</name>
<evidence type="ECO:0000313" key="3">
    <source>
        <dbReference type="Proteomes" id="UP000252797"/>
    </source>
</evidence>
<dbReference type="RefSeq" id="WP_113845988.1">
    <property type="nucleotide sequence ID" value="NZ_LEPB01000004.1"/>
</dbReference>
<dbReference type="STRING" id="53345.LIU_10300"/>
<feature type="domain" description="Bacterial bifunctional deaminase-reductase C-terminal" evidence="1">
    <location>
        <begin position="9"/>
        <end position="163"/>
    </location>
</feature>
<evidence type="ECO:0000259" key="1">
    <source>
        <dbReference type="Pfam" id="PF01872"/>
    </source>
</evidence>
<accession>A0A367CFE2</accession>
<dbReference type="EMBL" id="LEPB01000004">
    <property type="protein sequence ID" value="RCA11178.1"/>
    <property type="molecule type" value="Genomic_DNA"/>
</dbReference>